<keyword evidence="6 15" id="KW-0812">Transmembrane</keyword>
<keyword evidence="7 17" id="KW-1133">Transmembrane helix</keyword>
<proteinExistence type="inferred from homology"/>
<evidence type="ECO:0000256" key="8">
    <source>
        <dbReference type="ARBA" id="ARBA00023040"/>
    </source>
</evidence>
<feature type="compositionally biased region" description="Low complexity" evidence="16">
    <location>
        <begin position="283"/>
        <end position="294"/>
    </location>
</feature>
<keyword evidence="19" id="KW-1185">Reference proteome</keyword>
<feature type="transmembrane region" description="Helical" evidence="17">
    <location>
        <begin position="233"/>
        <end position="260"/>
    </location>
</feature>
<evidence type="ECO:0000256" key="4">
    <source>
        <dbReference type="ARBA" id="ARBA00022475"/>
    </source>
</evidence>
<dbReference type="InterPro" id="IPR017452">
    <property type="entry name" value="GPCR_Rhodpsn_7TM"/>
</dbReference>
<evidence type="ECO:0000256" key="7">
    <source>
        <dbReference type="ARBA" id="ARBA00022989"/>
    </source>
</evidence>
<dbReference type="InterPro" id="IPR000921">
    <property type="entry name" value="Histamine_H1_rcpt"/>
</dbReference>
<sequence>MMSTGNTIPPTYPGLLNYYASWNISLASSSSCNVTPVPRLPGDLLQGTATASAAPSFDNRNDEGYGWKETDYSGHLAAGLGLVLLATITTLGNSLVIHAIRTEKRLRTVSNLFLMSLAVADLIIGVIVMPITAAYTITGQWLWGEDVCKFWLATDYTASTASIFNLVVLTLDRYWSVMAPLRYLRRRTRKRALLLIGGAWAAASLWLLPVLFWSSFSPGARAQRKPLECETDFAHNILFKLVTSALNFYVPSALIVILYYRIFRTIQKRTASFPQTDHHQHETLQQTTSTSSETLGEKSNNRRNFKRTSGRSTFNEKESIGVRVETFEALTVVGADEEPNSASCFKGVTVQVEYLSDRSHHMHHRACYPPCHMQGLSSHVNNPPKCGEGSKSKYYRKTLPTLLSSGSTSNVPGCSTHAASFKNAALTKSRKPGNLNLAKERKAARQLGVIMGVFLACWLPYFTIFPVIALCSSCVPYSAHMATISLGYLNSALNPAIYPLCNHHFRRAFQRMVRCHDRQQHSEHCISTLPLTTH</sequence>
<keyword evidence="10" id="KW-1015">Disulfide bond</keyword>
<dbReference type="Gene3D" id="1.20.1070.10">
    <property type="entry name" value="Rhodopsin 7-helix transmembrane proteins"/>
    <property type="match status" value="2"/>
</dbReference>
<keyword evidence="12" id="KW-0325">Glycoprotein</keyword>
<keyword evidence="13 15" id="KW-0807">Transducer</keyword>
<dbReference type="SMART" id="SM01381">
    <property type="entry name" value="7TM_GPCR_Srsx"/>
    <property type="match status" value="1"/>
</dbReference>
<dbReference type="Proteomes" id="UP000694843">
    <property type="component" value="Unplaced"/>
</dbReference>
<dbReference type="OMA" id="ITFMVMA"/>
<reference evidence="20" key="1">
    <citation type="submission" date="2025-08" db="UniProtKB">
        <authorList>
            <consortium name="RefSeq"/>
        </authorList>
    </citation>
    <scope>IDENTIFICATION</scope>
    <source>
        <tissue evidence="20">Whole organism</tissue>
    </source>
</reference>
<evidence type="ECO:0000256" key="16">
    <source>
        <dbReference type="SAM" id="MobiDB-lite"/>
    </source>
</evidence>
<evidence type="ECO:0000256" key="6">
    <source>
        <dbReference type="ARBA" id="ARBA00022692"/>
    </source>
</evidence>
<feature type="transmembrane region" description="Helical" evidence="17">
    <location>
        <begin position="112"/>
        <end position="138"/>
    </location>
</feature>
<comment type="similarity">
    <text evidence="2 15">Belongs to the G-protein coupled receptor 1 family.</text>
</comment>
<dbReference type="KEGG" id="hazt:108681975"/>
<dbReference type="RefSeq" id="XP_018026549.1">
    <property type="nucleotide sequence ID" value="XM_018171060.2"/>
</dbReference>
<feature type="domain" description="G-protein coupled receptors family 1 profile" evidence="18">
    <location>
        <begin position="92"/>
        <end position="498"/>
    </location>
</feature>
<dbReference type="GO" id="GO:0071880">
    <property type="term" value="P:adenylate cyclase-activating adrenergic receptor signaling pathway"/>
    <property type="evidence" value="ECO:0007669"/>
    <property type="project" value="TreeGrafter"/>
</dbReference>
<dbReference type="SUPFAM" id="SSF81321">
    <property type="entry name" value="Family A G protein-coupled receptor-like"/>
    <property type="match status" value="1"/>
</dbReference>
<dbReference type="GO" id="GO:0004969">
    <property type="term" value="F:histamine receptor activity"/>
    <property type="evidence" value="ECO:0007669"/>
    <property type="project" value="InterPro"/>
</dbReference>
<evidence type="ECO:0000313" key="19">
    <source>
        <dbReference type="Proteomes" id="UP000694843"/>
    </source>
</evidence>
<evidence type="ECO:0000256" key="14">
    <source>
        <dbReference type="ARBA" id="ARBA00045624"/>
    </source>
</evidence>
<dbReference type="GO" id="GO:0043114">
    <property type="term" value="P:regulation of vascular permeability"/>
    <property type="evidence" value="ECO:0007669"/>
    <property type="project" value="InterPro"/>
</dbReference>
<evidence type="ECO:0000256" key="2">
    <source>
        <dbReference type="ARBA" id="ARBA00010663"/>
    </source>
</evidence>
<gene>
    <name evidence="20" type="primary">LOC108681975</name>
</gene>
<protein>
    <recommendedName>
        <fullName evidence="3">Histamine H1 receptor</fullName>
    </recommendedName>
</protein>
<dbReference type="PRINTS" id="PR00530">
    <property type="entry name" value="HISTAMINEH1R"/>
</dbReference>
<dbReference type="AlphaFoldDB" id="A0A8B7PK48"/>
<dbReference type="GO" id="GO:0005886">
    <property type="term" value="C:plasma membrane"/>
    <property type="evidence" value="ECO:0007669"/>
    <property type="project" value="UniProtKB-SubCell"/>
</dbReference>
<evidence type="ECO:0000256" key="9">
    <source>
        <dbReference type="ARBA" id="ARBA00023136"/>
    </source>
</evidence>
<accession>A0A8B7PK48</accession>
<evidence type="ECO:0000256" key="15">
    <source>
        <dbReference type="RuleBase" id="RU000688"/>
    </source>
</evidence>
<dbReference type="GO" id="GO:0045907">
    <property type="term" value="P:positive regulation of vasoconstriction"/>
    <property type="evidence" value="ECO:0007669"/>
    <property type="project" value="InterPro"/>
</dbReference>
<organism evidence="19 20">
    <name type="scientific">Hyalella azteca</name>
    <name type="common">Amphipod</name>
    <dbReference type="NCBI Taxonomy" id="294128"/>
    <lineage>
        <taxon>Eukaryota</taxon>
        <taxon>Metazoa</taxon>
        <taxon>Ecdysozoa</taxon>
        <taxon>Arthropoda</taxon>
        <taxon>Crustacea</taxon>
        <taxon>Multicrustacea</taxon>
        <taxon>Malacostraca</taxon>
        <taxon>Eumalacostraca</taxon>
        <taxon>Peracarida</taxon>
        <taxon>Amphipoda</taxon>
        <taxon>Senticaudata</taxon>
        <taxon>Talitrida</taxon>
        <taxon>Talitroidea</taxon>
        <taxon>Hyalellidae</taxon>
        <taxon>Hyalella</taxon>
    </lineage>
</organism>
<dbReference type="PANTHER" id="PTHR24248">
    <property type="entry name" value="ADRENERGIC RECEPTOR-RELATED G-PROTEIN COUPLED RECEPTOR"/>
    <property type="match status" value="1"/>
</dbReference>
<keyword evidence="4" id="KW-1003">Cell membrane</keyword>
<dbReference type="PROSITE" id="PS00237">
    <property type="entry name" value="G_PROTEIN_RECEP_F1_1"/>
    <property type="match status" value="1"/>
</dbReference>
<evidence type="ECO:0000256" key="1">
    <source>
        <dbReference type="ARBA" id="ARBA00004651"/>
    </source>
</evidence>
<keyword evidence="9 17" id="KW-0472">Membrane</keyword>
<dbReference type="InterPro" id="IPR000276">
    <property type="entry name" value="GPCR_Rhodpsn"/>
</dbReference>
<dbReference type="PANTHER" id="PTHR24248:SF204">
    <property type="entry name" value="HISTAMINE H1 RECEPTOR"/>
    <property type="match status" value="1"/>
</dbReference>
<feature type="transmembrane region" description="Helical" evidence="17">
    <location>
        <begin position="447"/>
        <end position="470"/>
    </location>
</feature>
<feature type="transmembrane region" description="Helical" evidence="17">
    <location>
        <begin position="76"/>
        <end position="100"/>
    </location>
</feature>
<evidence type="ECO:0000256" key="10">
    <source>
        <dbReference type="ARBA" id="ARBA00023157"/>
    </source>
</evidence>
<dbReference type="GeneID" id="108681975"/>
<evidence type="ECO:0000256" key="3">
    <source>
        <dbReference type="ARBA" id="ARBA00015317"/>
    </source>
</evidence>
<keyword evidence="11 15" id="KW-0675">Receptor</keyword>
<evidence type="ECO:0000256" key="5">
    <source>
        <dbReference type="ARBA" id="ARBA00022553"/>
    </source>
</evidence>
<keyword evidence="8 15" id="KW-0297">G-protein coupled receptor</keyword>
<feature type="transmembrane region" description="Helical" evidence="17">
    <location>
        <begin position="192"/>
        <end position="213"/>
    </location>
</feature>
<comment type="function">
    <text evidence="14">G-protein-coupled receptor for histamine, a biogenic amine that functions as an immune modulator and a neurotransmitter. Through the H1 receptor, histamine mediates the contraction of smooth muscles and increases capillary permeability due to contraction of terminal venules. Also mediates neurotransmission in the central nervous system and thereby regulates circadian rhythms, emotional and locomotor activities as well as cognitive functions.</text>
</comment>
<evidence type="ECO:0000313" key="20">
    <source>
        <dbReference type="RefSeq" id="XP_018026549.1"/>
    </source>
</evidence>
<feature type="region of interest" description="Disordered" evidence="16">
    <location>
        <begin position="274"/>
        <end position="313"/>
    </location>
</feature>
<feature type="transmembrane region" description="Helical" evidence="17">
    <location>
        <begin position="150"/>
        <end position="171"/>
    </location>
</feature>
<dbReference type="GO" id="GO:0043410">
    <property type="term" value="P:positive regulation of MAPK cascade"/>
    <property type="evidence" value="ECO:0007669"/>
    <property type="project" value="TreeGrafter"/>
</dbReference>
<evidence type="ECO:0000256" key="13">
    <source>
        <dbReference type="ARBA" id="ARBA00023224"/>
    </source>
</evidence>
<dbReference type="PRINTS" id="PR00237">
    <property type="entry name" value="GPCRRHODOPSN"/>
</dbReference>
<keyword evidence="5" id="KW-0597">Phosphoprotein</keyword>
<dbReference type="PROSITE" id="PS50262">
    <property type="entry name" value="G_PROTEIN_RECEP_F1_2"/>
    <property type="match status" value="1"/>
</dbReference>
<evidence type="ECO:0000256" key="11">
    <source>
        <dbReference type="ARBA" id="ARBA00023170"/>
    </source>
</evidence>
<evidence type="ECO:0000256" key="12">
    <source>
        <dbReference type="ARBA" id="ARBA00023180"/>
    </source>
</evidence>
<evidence type="ECO:0000259" key="18">
    <source>
        <dbReference type="PROSITE" id="PS50262"/>
    </source>
</evidence>
<evidence type="ECO:0000256" key="17">
    <source>
        <dbReference type="SAM" id="Phobius"/>
    </source>
</evidence>
<comment type="subcellular location">
    <subcellularLocation>
        <location evidence="1">Cell membrane</location>
        <topology evidence="1">Multi-pass membrane protein</topology>
    </subcellularLocation>
</comment>
<name>A0A8B7PK48_HYAAZ</name>
<dbReference type="OrthoDB" id="10071887at2759"/>
<dbReference type="Pfam" id="PF00001">
    <property type="entry name" value="7tm_1"/>
    <property type="match status" value="1"/>
</dbReference>